<dbReference type="EMBL" id="LN829119">
    <property type="protein sequence ID" value="CPR15405.1"/>
    <property type="molecule type" value="Genomic_DNA"/>
</dbReference>
<gene>
    <name evidence="1" type="ORF">YBN1229_v1_0344</name>
</gene>
<dbReference type="KEGG" id="fiy:BN1229_v1_0344"/>
<dbReference type="InterPro" id="IPR021955">
    <property type="entry name" value="DUF3572"/>
</dbReference>
<evidence type="ECO:0000313" key="1">
    <source>
        <dbReference type="EMBL" id="CPR15405.1"/>
    </source>
</evidence>
<evidence type="ECO:0000313" key="2">
    <source>
        <dbReference type="Proteomes" id="UP000033187"/>
    </source>
</evidence>
<proteinExistence type="predicted"/>
<dbReference type="Proteomes" id="UP000033187">
    <property type="component" value="Chromosome 1"/>
</dbReference>
<reference evidence="2" key="1">
    <citation type="submission" date="2015-02" db="EMBL/GenBank/DDBJ databases">
        <authorList>
            <person name="Chooi Y.-H."/>
        </authorList>
    </citation>
    <scope>NUCLEOTIDE SEQUENCE [LARGE SCALE GENOMIC DNA]</scope>
    <source>
        <strain evidence="2">strain Y</strain>
    </source>
</reference>
<dbReference type="OrthoDB" id="7356934at2"/>
<protein>
    <recommendedName>
        <fullName evidence="3">DUF3572 domain-containing protein</fullName>
    </recommendedName>
</protein>
<accession>A0A0D6JBG3</accession>
<sequence length="93" mass="10116">MAKSPQPPSHEEAETLAINALRFLADDPTRLGRFLALTGLGPADLKATAGQPHLLAAVLDHLMRDESLLLVFAADNRIPPERIAEAHRHLADH</sequence>
<name>A0A0D6JBG3_9HYPH</name>
<keyword evidence="2" id="KW-1185">Reference proteome</keyword>
<dbReference type="Pfam" id="PF12096">
    <property type="entry name" value="DUF3572"/>
    <property type="match status" value="1"/>
</dbReference>
<dbReference type="AlphaFoldDB" id="A0A0D6JBG3"/>
<dbReference type="KEGG" id="fil:BN1229_v1_0340"/>
<organism evidence="1 2">
    <name type="scientific">Candidatus Filomicrobium marinum</name>
    <dbReference type="NCBI Taxonomy" id="1608628"/>
    <lineage>
        <taxon>Bacteria</taxon>
        <taxon>Pseudomonadati</taxon>
        <taxon>Pseudomonadota</taxon>
        <taxon>Alphaproteobacteria</taxon>
        <taxon>Hyphomicrobiales</taxon>
        <taxon>Hyphomicrobiaceae</taxon>
        <taxon>Filomicrobium</taxon>
    </lineage>
</organism>
<dbReference type="RefSeq" id="WP_046475903.1">
    <property type="nucleotide sequence ID" value="NZ_LN829118.1"/>
</dbReference>
<evidence type="ECO:0008006" key="3">
    <source>
        <dbReference type="Google" id="ProtNLM"/>
    </source>
</evidence>